<feature type="domain" description="SNF2 N-terminal" evidence="5">
    <location>
        <begin position="16"/>
        <end position="180"/>
    </location>
</feature>
<keyword evidence="3" id="KW-0067">ATP-binding</keyword>
<dbReference type="InterPro" id="IPR049730">
    <property type="entry name" value="SNF2/RAD54-like_C"/>
</dbReference>
<dbReference type="PANTHER" id="PTHR45626">
    <property type="entry name" value="TRANSCRIPTION TERMINATION FACTOR 2-RELATED"/>
    <property type="match status" value="1"/>
</dbReference>
<evidence type="ECO:0000259" key="5">
    <source>
        <dbReference type="Pfam" id="PF00176"/>
    </source>
</evidence>
<reference evidence="8" key="4">
    <citation type="submission" date="2025-05" db="UniProtKB">
        <authorList>
            <consortium name="EnsemblFungi"/>
        </authorList>
    </citation>
    <scope>IDENTIFICATION</scope>
    <source>
        <strain evidence="8">isolate 1-1 / race 1 (BBBD)</strain>
    </source>
</reference>
<reference evidence="7" key="1">
    <citation type="submission" date="2009-11" db="EMBL/GenBank/DDBJ databases">
        <authorList>
            <consortium name="The Broad Institute Genome Sequencing Platform"/>
            <person name="Ward D."/>
            <person name="Feldgarden M."/>
            <person name="Earl A."/>
            <person name="Young S.K."/>
            <person name="Zeng Q."/>
            <person name="Koehrsen M."/>
            <person name="Alvarado L."/>
            <person name="Berlin A."/>
            <person name="Bochicchio J."/>
            <person name="Borenstein D."/>
            <person name="Chapman S.B."/>
            <person name="Chen Z."/>
            <person name="Engels R."/>
            <person name="Freedman E."/>
            <person name="Gellesch M."/>
            <person name="Goldberg J."/>
            <person name="Griggs A."/>
            <person name="Gujja S."/>
            <person name="Heilman E."/>
            <person name="Heiman D."/>
            <person name="Hepburn T."/>
            <person name="Howarth C."/>
            <person name="Jen D."/>
            <person name="Larson L."/>
            <person name="Lewis B."/>
            <person name="Mehta T."/>
            <person name="Park D."/>
            <person name="Pearson M."/>
            <person name="Roberts A."/>
            <person name="Saif S."/>
            <person name="Shea T."/>
            <person name="Shenoy N."/>
            <person name="Sisk P."/>
            <person name="Stolte C."/>
            <person name="Sykes S."/>
            <person name="Thomson T."/>
            <person name="Walk T."/>
            <person name="White J."/>
            <person name="Yandava C."/>
            <person name="Izard J."/>
            <person name="Baranova O.V."/>
            <person name="Blanton J.M."/>
            <person name="Tanner A.C."/>
            <person name="Dewhirst F.E."/>
            <person name="Haas B."/>
            <person name="Nusbaum C."/>
            <person name="Birren B."/>
        </authorList>
    </citation>
    <scope>NUCLEOTIDE SEQUENCE [LARGE SCALE GENOMIC DNA]</scope>
    <source>
        <strain evidence="7">1-1 BBBD Race 1</strain>
    </source>
</reference>
<dbReference type="GO" id="GO:0006281">
    <property type="term" value="P:DNA repair"/>
    <property type="evidence" value="ECO:0007669"/>
    <property type="project" value="TreeGrafter"/>
</dbReference>
<dbReference type="GO" id="GO:0005524">
    <property type="term" value="F:ATP binding"/>
    <property type="evidence" value="ECO:0007669"/>
    <property type="project" value="UniProtKB-KW"/>
</dbReference>
<feature type="domain" description="Helicase C-terminal" evidence="6">
    <location>
        <begin position="209"/>
        <end position="297"/>
    </location>
</feature>
<dbReference type="PANTHER" id="PTHR45626:SF22">
    <property type="entry name" value="DNA REPAIR PROTEIN RAD5"/>
    <property type="match status" value="1"/>
</dbReference>
<dbReference type="Pfam" id="PF00271">
    <property type="entry name" value="Helicase_C"/>
    <property type="match status" value="1"/>
</dbReference>
<dbReference type="InterPro" id="IPR000330">
    <property type="entry name" value="SNF2_N"/>
</dbReference>
<accession>A0A180G2I5</accession>
<dbReference type="OrthoDB" id="423559at2759"/>
<dbReference type="EMBL" id="ADAS02000760">
    <property type="protein sequence ID" value="OAV86857.1"/>
    <property type="molecule type" value="Genomic_DNA"/>
</dbReference>
<evidence type="ECO:0000313" key="7">
    <source>
        <dbReference type="EMBL" id="OAV86857.1"/>
    </source>
</evidence>
<dbReference type="VEuPathDB" id="FungiDB:PTTG_29697"/>
<dbReference type="InterPro" id="IPR027417">
    <property type="entry name" value="P-loop_NTPase"/>
</dbReference>
<dbReference type="Gene3D" id="3.40.50.10810">
    <property type="entry name" value="Tandem AAA-ATPase domain"/>
    <property type="match status" value="1"/>
</dbReference>
<dbReference type="GO" id="GO:0016787">
    <property type="term" value="F:hydrolase activity"/>
    <property type="evidence" value="ECO:0007669"/>
    <property type="project" value="UniProtKB-KW"/>
</dbReference>
<evidence type="ECO:0008006" key="10">
    <source>
        <dbReference type="Google" id="ProtNLM"/>
    </source>
</evidence>
<dbReference type="AlphaFoldDB" id="A0A180G2I5"/>
<name>A0A180G2I5_PUCT1</name>
<keyword evidence="9" id="KW-1185">Reference proteome</keyword>
<evidence type="ECO:0000256" key="4">
    <source>
        <dbReference type="SAM" id="MobiDB-lite"/>
    </source>
</evidence>
<dbReference type="Gene3D" id="3.40.50.300">
    <property type="entry name" value="P-loop containing nucleotide triphosphate hydrolases"/>
    <property type="match status" value="1"/>
</dbReference>
<dbReference type="InterPro" id="IPR050628">
    <property type="entry name" value="SNF2_RAD54_helicase_TF"/>
</dbReference>
<evidence type="ECO:0000259" key="6">
    <source>
        <dbReference type="Pfam" id="PF00271"/>
    </source>
</evidence>
<evidence type="ECO:0000256" key="1">
    <source>
        <dbReference type="ARBA" id="ARBA00022741"/>
    </source>
</evidence>
<proteinExistence type="predicted"/>
<dbReference type="Proteomes" id="UP000005240">
    <property type="component" value="Unassembled WGS sequence"/>
</dbReference>
<evidence type="ECO:0000256" key="3">
    <source>
        <dbReference type="ARBA" id="ARBA00022840"/>
    </source>
</evidence>
<protein>
    <recommendedName>
        <fullName evidence="10">Helicase ATP-binding domain-containing protein</fullName>
    </recommendedName>
</protein>
<dbReference type="STRING" id="630390.A0A180G2I5"/>
<dbReference type="CDD" id="cd18793">
    <property type="entry name" value="SF2_C_SNF"/>
    <property type="match status" value="1"/>
</dbReference>
<organism evidence="7">
    <name type="scientific">Puccinia triticina (isolate 1-1 / race 1 (BBBD))</name>
    <name type="common">Brown leaf rust fungus</name>
    <dbReference type="NCBI Taxonomy" id="630390"/>
    <lineage>
        <taxon>Eukaryota</taxon>
        <taxon>Fungi</taxon>
        <taxon>Dikarya</taxon>
        <taxon>Basidiomycota</taxon>
        <taxon>Pucciniomycotina</taxon>
        <taxon>Pucciniomycetes</taxon>
        <taxon>Pucciniales</taxon>
        <taxon>Pucciniaceae</taxon>
        <taxon>Puccinia</taxon>
    </lineage>
</organism>
<dbReference type="InterPro" id="IPR001650">
    <property type="entry name" value="Helicase_C-like"/>
</dbReference>
<dbReference type="EnsemblFungi" id="PTTG_29697-t43_1">
    <property type="protein sequence ID" value="PTTG_29697-t43_1-p1"/>
    <property type="gene ID" value="PTTG_29697"/>
</dbReference>
<dbReference type="GO" id="GO:0005634">
    <property type="term" value="C:nucleus"/>
    <property type="evidence" value="ECO:0007669"/>
    <property type="project" value="TreeGrafter"/>
</dbReference>
<keyword evidence="2" id="KW-0378">Hydrolase</keyword>
<evidence type="ECO:0000313" key="9">
    <source>
        <dbReference type="Proteomes" id="UP000005240"/>
    </source>
</evidence>
<dbReference type="SUPFAM" id="SSF52540">
    <property type="entry name" value="P-loop containing nucleoside triphosphate hydrolases"/>
    <property type="match status" value="1"/>
</dbReference>
<sequence length="330" mass="37079">MIGRTSNTSTSAPMIESLNICWFRIVLDEAQNRSATRTQLIQRLNAKFFLCLSGTPLQNRLTDIQSLVELLKIQPWSNEWIWKNFLIPNINVGSSHAIRSLNRLMDGICLRRTKEVLLNLPPKTERAVVVHLSSDWEKVSQDLHQTFVESFGRLRTSADVWDFGEFFRQLTMIRQFCNHPLFAREEVEFNGEWEWNHSAKAVHLINKLNVLAHQGSQARKPKSVVFSNYVGFLRIIENGLQANSIQSTWLTGKMSISQRDESLALFRCSSECNVLLGSIGAAGVGIDLRCAENVYIMVCIFEGTKLESGHGGTGGGPSIPSRAGEPSKCI</sequence>
<gene>
    <name evidence="7" type="ORF">PTTG_29697</name>
</gene>
<reference evidence="8 9" key="3">
    <citation type="journal article" date="2017" name="G3 (Bethesda)">
        <title>Comparative analysis highlights variable genome content of wheat rusts and divergence of the mating loci.</title>
        <authorList>
            <person name="Cuomo C.A."/>
            <person name="Bakkeren G."/>
            <person name="Khalil H.B."/>
            <person name="Panwar V."/>
            <person name="Joly D."/>
            <person name="Linning R."/>
            <person name="Sakthikumar S."/>
            <person name="Song X."/>
            <person name="Adiconis X."/>
            <person name="Fan L."/>
            <person name="Goldberg J.M."/>
            <person name="Levin J.Z."/>
            <person name="Young S."/>
            <person name="Zeng Q."/>
            <person name="Anikster Y."/>
            <person name="Bruce M."/>
            <person name="Wang M."/>
            <person name="Yin C."/>
            <person name="McCallum B."/>
            <person name="Szabo L.J."/>
            <person name="Hulbert S."/>
            <person name="Chen X."/>
            <person name="Fellers J.P."/>
        </authorList>
    </citation>
    <scope>NUCLEOTIDE SEQUENCE</scope>
    <source>
        <strain evidence="9">Isolate 1-1 / race 1 (BBBD)</strain>
        <strain evidence="8">isolate 1-1 / race 1 (BBBD)</strain>
    </source>
</reference>
<feature type="region of interest" description="Disordered" evidence="4">
    <location>
        <begin position="308"/>
        <end position="330"/>
    </location>
</feature>
<reference evidence="7" key="2">
    <citation type="submission" date="2016-05" db="EMBL/GenBank/DDBJ databases">
        <title>Comparative analysis highlights variable genome content of wheat rusts and divergence of the mating loci.</title>
        <authorList>
            <person name="Cuomo C.A."/>
            <person name="Bakkeren G."/>
            <person name="Szabo L."/>
            <person name="Khalil H."/>
            <person name="Joly D."/>
            <person name="Goldberg J."/>
            <person name="Young S."/>
            <person name="Zeng Q."/>
            <person name="Fellers J."/>
        </authorList>
    </citation>
    <scope>NUCLEOTIDE SEQUENCE [LARGE SCALE GENOMIC DNA]</scope>
    <source>
        <strain evidence="7">1-1 BBBD Race 1</strain>
    </source>
</reference>
<dbReference type="GO" id="GO:0008094">
    <property type="term" value="F:ATP-dependent activity, acting on DNA"/>
    <property type="evidence" value="ECO:0007669"/>
    <property type="project" value="TreeGrafter"/>
</dbReference>
<dbReference type="Pfam" id="PF00176">
    <property type="entry name" value="SNF2-rel_dom"/>
    <property type="match status" value="1"/>
</dbReference>
<evidence type="ECO:0000256" key="2">
    <source>
        <dbReference type="ARBA" id="ARBA00022801"/>
    </source>
</evidence>
<evidence type="ECO:0000313" key="8">
    <source>
        <dbReference type="EnsemblFungi" id="PTTG_29697-t43_1-p1"/>
    </source>
</evidence>
<keyword evidence="1" id="KW-0547">Nucleotide-binding</keyword>
<dbReference type="InterPro" id="IPR038718">
    <property type="entry name" value="SNF2-like_sf"/>
</dbReference>